<feature type="transmembrane region" description="Helical" evidence="1">
    <location>
        <begin position="169"/>
        <end position="186"/>
    </location>
</feature>
<evidence type="ECO:0000256" key="1">
    <source>
        <dbReference type="SAM" id="Phobius"/>
    </source>
</evidence>
<feature type="transmembrane region" description="Helical" evidence="1">
    <location>
        <begin position="31"/>
        <end position="52"/>
    </location>
</feature>
<proteinExistence type="predicted"/>
<feature type="transmembrane region" description="Helical" evidence="1">
    <location>
        <begin position="92"/>
        <end position="112"/>
    </location>
</feature>
<name>A0A6C0I6Q8_9ZZZZ</name>
<reference evidence="2" key="1">
    <citation type="journal article" date="2020" name="Nature">
        <title>Giant virus diversity and host interactions through global metagenomics.</title>
        <authorList>
            <person name="Schulz F."/>
            <person name="Roux S."/>
            <person name="Paez-Espino D."/>
            <person name="Jungbluth S."/>
            <person name="Walsh D.A."/>
            <person name="Denef V.J."/>
            <person name="McMahon K.D."/>
            <person name="Konstantinidis K.T."/>
            <person name="Eloe-Fadrosh E.A."/>
            <person name="Kyrpides N.C."/>
            <person name="Woyke T."/>
        </authorList>
    </citation>
    <scope>NUCLEOTIDE SEQUENCE</scope>
    <source>
        <strain evidence="2">GVMAG-M-3300023184-51</strain>
    </source>
</reference>
<keyword evidence="1" id="KW-1133">Transmembrane helix</keyword>
<keyword evidence="1" id="KW-0812">Transmembrane</keyword>
<feature type="transmembrane region" description="Helical" evidence="1">
    <location>
        <begin position="192"/>
        <end position="209"/>
    </location>
</feature>
<dbReference type="EMBL" id="MN740119">
    <property type="protein sequence ID" value="QHT88584.1"/>
    <property type="molecule type" value="Genomic_DNA"/>
</dbReference>
<keyword evidence="1" id="KW-0472">Membrane</keyword>
<dbReference type="AlphaFoldDB" id="A0A6C0I6Q8"/>
<feature type="transmembrane region" description="Helical" evidence="1">
    <location>
        <begin position="6"/>
        <end position="24"/>
    </location>
</feature>
<sequence>MCWSFDVSLGTFIFGTLCSIYLYTRNGPNDIFYAVYIFVIGLMQGADAIAWYSIDNSIPSLNKFAAILSFILINIQIPTIYLYLYKTTGQKLYLNVVIAYMGYILYTLYQIWVQYDSIKITVKPNCKNECHLDWSWLVPIRNIIHWIIVFLYLFLLVYPIMLIRNQKKYLMIMISVLTFMYSLYKFRETNIWGSYWCSMINLWAIVAVFY</sequence>
<feature type="transmembrane region" description="Helical" evidence="1">
    <location>
        <begin position="143"/>
        <end position="162"/>
    </location>
</feature>
<protein>
    <submittedName>
        <fullName evidence="2">Uncharacterized protein</fullName>
    </submittedName>
</protein>
<accession>A0A6C0I6Q8</accession>
<organism evidence="2">
    <name type="scientific">viral metagenome</name>
    <dbReference type="NCBI Taxonomy" id="1070528"/>
    <lineage>
        <taxon>unclassified sequences</taxon>
        <taxon>metagenomes</taxon>
        <taxon>organismal metagenomes</taxon>
    </lineage>
</organism>
<evidence type="ECO:0000313" key="2">
    <source>
        <dbReference type="EMBL" id="QHT88584.1"/>
    </source>
</evidence>
<feature type="transmembrane region" description="Helical" evidence="1">
    <location>
        <begin position="64"/>
        <end position="85"/>
    </location>
</feature>